<name>A0A8J7PLJ6_9PROT</name>
<proteinExistence type="predicted"/>
<evidence type="ECO:0000313" key="1">
    <source>
        <dbReference type="EMBL" id="MBN9412673.1"/>
    </source>
</evidence>
<accession>A0A8J7PLJ6</accession>
<comment type="caution">
    <text evidence="1">The sequence shown here is derived from an EMBL/GenBank/DDBJ whole genome shotgun (WGS) entry which is preliminary data.</text>
</comment>
<evidence type="ECO:0000313" key="2">
    <source>
        <dbReference type="Proteomes" id="UP000664414"/>
    </source>
</evidence>
<gene>
    <name evidence="1" type="ORF">J0H12_01935</name>
</gene>
<organism evidence="1 2">
    <name type="scientific">Candidatus Paracaedimonas acanthamoebae</name>
    <dbReference type="NCBI Taxonomy" id="244581"/>
    <lineage>
        <taxon>Bacteria</taxon>
        <taxon>Pseudomonadati</taxon>
        <taxon>Pseudomonadota</taxon>
        <taxon>Alphaproteobacteria</taxon>
        <taxon>Holosporales</taxon>
        <taxon>Caedimonadaceae</taxon>
        <taxon>Candidatus Paracaedimonas</taxon>
    </lineage>
</organism>
<dbReference type="AlphaFoldDB" id="A0A8J7PLJ6"/>
<reference evidence="1" key="1">
    <citation type="submission" date="2021-02" db="EMBL/GenBank/DDBJ databases">
        <title>Thiocyanate and organic carbon inputs drive convergent selection for specific autotrophic Afipia and Thiobacillus strains within complex microbiomes.</title>
        <authorList>
            <person name="Huddy R.J."/>
            <person name="Sachdeva R."/>
            <person name="Kadzinga F."/>
            <person name="Kantor R.S."/>
            <person name="Harrison S.T.L."/>
            <person name="Banfield J.F."/>
        </authorList>
    </citation>
    <scope>NUCLEOTIDE SEQUENCE</scope>
    <source>
        <strain evidence="1">SCN18_10_11_15_R4_P_38_20</strain>
    </source>
</reference>
<protein>
    <submittedName>
        <fullName evidence="1">Uncharacterized protein</fullName>
    </submittedName>
</protein>
<dbReference type="Proteomes" id="UP000664414">
    <property type="component" value="Unassembled WGS sequence"/>
</dbReference>
<sequence>MMMIYDHIVNVKNNRGFHLGEDSSTLEKELLQKELKREWKEKKICFPSLREHNQRPDHHPFNRWWDLTFGDEGDTDRLLIGESYRSLEILAPRE</sequence>
<dbReference type="EMBL" id="JAFKGL010000012">
    <property type="protein sequence ID" value="MBN9412673.1"/>
    <property type="molecule type" value="Genomic_DNA"/>
</dbReference>